<proteinExistence type="predicted"/>
<dbReference type="Gene3D" id="1.10.10.60">
    <property type="entry name" value="Homeodomain-like"/>
    <property type="match status" value="1"/>
</dbReference>
<dbReference type="Proteomes" id="UP000070612">
    <property type="component" value="Unassembled WGS sequence"/>
</dbReference>
<dbReference type="GO" id="GO:0003700">
    <property type="term" value="F:DNA-binding transcription factor activity"/>
    <property type="evidence" value="ECO:0007669"/>
    <property type="project" value="InterPro"/>
</dbReference>
<dbReference type="PATRIC" id="fig|59750.3.peg.4563"/>
<dbReference type="InterPro" id="IPR018060">
    <property type="entry name" value="HTH_AraC"/>
</dbReference>
<evidence type="ECO:0000256" key="1">
    <source>
        <dbReference type="ARBA" id="ARBA00023015"/>
    </source>
</evidence>
<evidence type="ECO:0000313" key="5">
    <source>
        <dbReference type="EMBL" id="KWX25127.1"/>
    </source>
</evidence>
<dbReference type="Pfam" id="PF20240">
    <property type="entry name" value="DUF6597"/>
    <property type="match status" value="1"/>
</dbReference>
<dbReference type="Pfam" id="PF12833">
    <property type="entry name" value="HTH_18"/>
    <property type="match status" value="1"/>
</dbReference>
<dbReference type="InterPro" id="IPR046532">
    <property type="entry name" value="DUF6597"/>
</dbReference>
<dbReference type="AlphaFoldDB" id="A0A132PSF8"/>
<feature type="domain" description="HTH araC/xylS-type" evidence="4">
    <location>
        <begin position="174"/>
        <end position="258"/>
    </location>
</feature>
<dbReference type="PROSITE" id="PS01124">
    <property type="entry name" value="HTH_ARAC_FAMILY_2"/>
    <property type="match status" value="1"/>
</dbReference>
<dbReference type="EMBL" id="LGTW01000003">
    <property type="protein sequence ID" value="KWX25127.1"/>
    <property type="molecule type" value="Genomic_DNA"/>
</dbReference>
<dbReference type="STRING" id="59750.AWC31_28830"/>
<sequence>MRYTRHIPAVALRDSVDHLWCIADGPRHSAERILPTGTTELVVNLGADTIAVTNNQGCQRFSGTVLAGPYTTPFDIDARMHTAMVGVHFKPGGARTVLGFSPPDLLDSHVDLHALWNGAADTIRAELCEAGSDAERFAILESALLALPANRTTLTPEVAFTVDALGYGTPHPPIAALAREVGFSHRRLVQLFTQQVGVPPKRFARVRRFRHAHHHVMSAQSLPHWPGFALAHGYADQSHMIREFRRFSGLTPVQHFRGRNLMSKDDHLALRQ</sequence>
<protein>
    <recommendedName>
        <fullName evidence="4">HTH araC/xylS-type domain-containing protein</fullName>
    </recommendedName>
</protein>
<dbReference type="SMART" id="SM00342">
    <property type="entry name" value="HTH_ARAC"/>
    <property type="match status" value="1"/>
</dbReference>
<accession>A0A132PSF8</accession>
<keyword evidence="2" id="KW-0238">DNA-binding</keyword>
<evidence type="ECO:0000259" key="4">
    <source>
        <dbReference type="PROSITE" id="PS01124"/>
    </source>
</evidence>
<name>A0A132PSF8_9MYCO</name>
<evidence type="ECO:0000313" key="6">
    <source>
        <dbReference type="Proteomes" id="UP000070612"/>
    </source>
</evidence>
<gene>
    <name evidence="5" type="ORF">AFM11_06820</name>
</gene>
<dbReference type="GO" id="GO:0043565">
    <property type="term" value="F:sequence-specific DNA binding"/>
    <property type="evidence" value="ECO:0007669"/>
    <property type="project" value="InterPro"/>
</dbReference>
<comment type="caution">
    <text evidence="5">The sequence shown here is derived from an EMBL/GenBank/DDBJ whole genome shotgun (WGS) entry which is preliminary data.</text>
</comment>
<keyword evidence="6" id="KW-1185">Reference proteome</keyword>
<reference evidence="5 6" key="1">
    <citation type="submission" date="2015-07" db="EMBL/GenBank/DDBJ databases">
        <title>A draft genome sequence of Mycobacterium wolinskyi.</title>
        <authorList>
            <person name="de Man T.J."/>
            <person name="Perry K.A."/>
            <person name="Coulliette A.D."/>
            <person name="Jensen B."/>
            <person name="Toney N.C."/>
            <person name="Limbago B.M."/>
            <person name="Noble-Wang J."/>
        </authorList>
    </citation>
    <scope>NUCLEOTIDE SEQUENCE [LARGE SCALE GENOMIC DNA]</scope>
    <source>
        <strain evidence="5 6">CDC_01</strain>
    </source>
</reference>
<evidence type="ECO:0000256" key="3">
    <source>
        <dbReference type="ARBA" id="ARBA00023163"/>
    </source>
</evidence>
<dbReference type="InterPro" id="IPR050204">
    <property type="entry name" value="AraC_XylS_family_regulators"/>
</dbReference>
<keyword evidence="1" id="KW-0805">Transcription regulation</keyword>
<evidence type="ECO:0000256" key="2">
    <source>
        <dbReference type="ARBA" id="ARBA00023125"/>
    </source>
</evidence>
<keyword evidence="3" id="KW-0804">Transcription</keyword>
<organism evidence="5 6">
    <name type="scientific">Mycolicibacterium wolinskyi</name>
    <dbReference type="NCBI Taxonomy" id="59750"/>
    <lineage>
        <taxon>Bacteria</taxon>
        <taxon>Bacillati</taxon>
        <taxon>Actinomycetota</taxon>
        <taxon>Actinomycetes</taxon>
        <taxon>Mycobacteriales</taxon>
        <taxon>Mycobacteriaceae</taxon>
        <taxon>Mycolicibacterium</taxon>
    </lineage>
</organism>
<dbReference type="PANTHER" id="PTHR46796:SF15">
    <property type="entry name" value="BLL1074 PROTEIN"/>
    <property type="match status" value="1"/>
</dbReference>
<dbReference type="PANTHER" id="PTHR46796">
    <property type="entry name" value="HTH-TYPE TRANSCRIPTIONAL ACTIVATOR RHAS-RELATED"/>
    <property type="match status" value="1"/>
</dbReference>
<dbReference type="RefSeq" id="WP_067845463.1">
    <property type="nucleotide sequence ID" value="NZ_LGTW01000003.1"/>
</dbReference>